<keyword evidence="2" id="KW-0653">Protein transport</keyword>
<evidence type="ECO:0000259" key="3">
    <source>
        <dbReference type="Pfam" id="PF05658"/>
    </source>
</evidence>
<dbReference type="Gene3D" id="2.150.10.10">
    <property type="entry name" value="Serralysin-like metalloprotease, C-terminal"/>
    <property type="match status" value="13"/>
</dbReference>
<dbReference type="CDD" id="cd12820">
    <property type="entry name" value="LbR_YadA-like"/>
    <property type="match status" value="2"/>
</dbReference>
<feature type="domain" description="Trimeric autotransporter adhesin YadA-like head" evidence="3">
    <location>
        <begin position="710"/>
        <end position="734"/>
    </location>
</feature>
<dbReference type="RefSeq" id="WP_119761298.1">
    <property type="nucleotide sequence ID" value="NZ_QYUM01000003.1"/>
</dbReference>
<feature type="domain" description="Trimeric autotransporter adhesin YadA-like stalk" evidence="4">
    <location>
        <begin position="1026"/>
        <end position="1061"/>
    </location>
</feature>
<feature type="domain" description="Trimeric autotransporter adhesin YadA-like stalk" evidence="4">
    <location>
        <begin position="3135"/>
        <end position="3175"/>
    </location>
</feature>
<dbReference type="OrthoDB" id="1631723at2"/>
<feature type="domain" description="Trimeric autotransporter adhesin YadA-like stalk" evidence="4">
    <location>
        <begin position="1889"/>
        <end position="1923"/>
    </location>
</feature>
<reference evidence="5 6" key="1">
    <citation type="submission" date="2018-09" db="EMBL/GenBank/DDBJ databases">
        <authorList>
            <person name="Zhu H."/>
        </authorList>
    </citation>
    <scope>NUCLEOTIDE SEQUENCE [LARGE SCALE GENOMIC DNA]</scope>
    <source>
        <strain evidence="5 6">K2R01-6</strain>
    </source>
</reference>
<dbReference type="InterPro" id="IPR008635">
    <property type="entry name" value="Coiled_stalk_dom"/>
</dbReference>
<feature type="domain" description="Trimeric autotransporter adhesin YadA-like stalk" evidence="4">
    <location>
        <begin position="1395"/>
        <end position="1429"/>
    </location>
</feature>
<feature type="domain" description="Trimeric autotransporter adhesin YadA-like stalk" evidence="4">
    <location>
        <begin position="2644"/>
        <end position="2682"/>
    </location>
</feature>
<feature type="domain" description="Trimeric autotransporter adhesin YadA-like head" evidence="3">
    <location>
        <begin position="2252"/>
        <end position="2276"/>
    </location>
</feature>
<feature type="domain" description="Trimeric autotransporter adhesin YadA-like stalk" evidence="4">
    <location>
        <begin position="773"/>
        <end position="813"/>
    </location>
</feature>
<dbReference type="EMBL" id="QYUM01000003">
    <property type="protein sequence ID" value="RJF90250.1"/>
    <property type="molecule type" value="Genomic_DNA"/>
</dbReference>
<feature type="domain" description="Trimeric autotransporter adhesin YadA-like stalk" evidence="4">
    <location>
        <begin position="2492"/>
        <end position="2535"/>
    </location>
</feature>
<dbReference type="Gene3D" id="6.20.50.100">
    <property type="match status" value="5"/>
</dbReference>
<feature type="domain" description="Trimeric autotransporter adhesin YadA-like head" evidence="3">
    <location>
        <begin position="1440"/>
        <end position="1466"/>
    </location>
</feature>
<feature type="domain" description="Trimeric autotransporter adhesin YadA-like head" evidence="3">
    <location>
        <begin position="306"/>
        <end position="329"/>
    </location>
</feature>
<feature type="domain" description="Trimeric autotransporter adhesin YadA-like stalk" evidence="4">
    <location>
        <begin position="2443"/>
        <end position="2473"/>
    </location>
</feature>
<keyword evidence="6" id="KW-1185">Reference proteome</keyword>
<evidence type="ECO:0008006" key="7">
    <source>
        <dbReference type="Google" id="ProtNLM"/>
    </source>
</evidence>
<feature type="domain" description="Trimeric autotransporter adhesin YadA-like head" evidence="3">
    <location>
        <begin position="2564"/>
        <end position="2589"/>
    </location>
</feature>
<accession>A0A418WJS0</accession>
<feature type="domain" description="Trimeric autotransporter adhesin YadA-like head" evidence="3">
    <location>
        <begin position="1687"/>
        <end position="1713"/>
    </location>
</feature>
<feature type="domain" description="Trimeric autotransporter adhesin YadA-like head" evidence="3">
    <location>
        <begin position="278"/>
        <end position="303"/>
    </location>
</feature>
<name>A0A418WJS0_9SPHN</name>
<dbReference type="Gene3D" id="6.10.250.2040">
    <property type="match status" value="1"/>
</dbReference>
<feature type="domain" description="Trimeric autotransporter adhesin YadA-like head" evidence="3">
    <location>
        <begin position="336"/>
        <end position="359"/>
    </location>
</feature>
<proteinExistence type="predicted"/>
<gene>
    <name evidence="5" type="ORF">D3876_08190</name>
</gene>
<feature type="domain" description="Trimeric autotransporter adhesin YadA-like stalk" evidence="4">
    <location>
        <begin position="901"/>
        <end position="935"/>
    </location>
</feature>
<comment type="caution">
    <text evidence="5">The sequence shown here is derived from an EMBL/GenBank/DDBJ whole genome shotgun (WGS) entry which is preliminary data.</text>
</comment>
<dbReference type="Proteomes" id="UP000286100">
    <property type="component" value="Unassembled WGS sequence"/>
</dbReference>
<feature type="domain" description="Trimeric autotransporter adhesin YadA-like head" evidence="3">
    <location>
        <begin position="946"/>
        <end position="972"/>
    </location>
</feature>
<feature type="domain" description="Trimeric autotransporter adhesin YadA-like stalk" evidence="4">
    <location>
        <begin position="3070"/>
        <end position="3103"/>
    </location>
</feature>
<feature type="domain" description="Trimeric autotransporter adhesin YadA-like head" evidence="3">
    <location>
        <begin position="669"/>
        <end position="695"/>
    </location>
</feature>
<feature type="domain" description="Trimeric autotransporter adhesin YadA-like stalk" evidence="4">
    <location>
        <begin position="594"/>
        <end position="622"/>
    </location>
</feature>
<feature type="domain" description="Trimeric autotransporter adhesin YadA-like head" evidence="3">
    <location>
        <begin position="403"/>
        <end position="427"/>
    </location>
</feature>
<dbReference type="Gene3D" id="1.20.5.170">
    <property type="match status" value="6"/>
</dbReference>
<evidence type="ECO:0000313" key="6">
    <source>
        <dbReference type="Proteomes" id="UP000286100"/>
    </source>
</evidence>
<feature type="domain" description="Trimeric autotransporter adhesin YadA-like head" evidence="3">
    <location>
        <begin position="192"/>
        <end position="216"/>
    </location>
</feature>
<feature type="domain" description="Trimeric autotransporter adhesin YadA-like stalk" evidence="4">
    <location>
        <begin position="1273"/>
        <end position="1308"/>
    </location>
</feature>
<dbReference type="Gene3D" id="2.20.70.140">
    <property type="match status" value="8"/>
</dbReference>
<feature type="domain" description="Trimeric autotransporter adhesin YadA-like head" evidence="3">
    <location>
        <begin position="362"/>
        <end position="388"/>
    </location>
</feature>
<feature type="domain" description="Trimeric autotransporter adhesin YadA-like stalk" evidence="4">
    <location>
        <begin position="1642"/>
        <end position="1676"/>
    </location>
</feature>
<dbReference type="InterPro" id="IPR008640">
    <property type="entry name" value="Adhesin_Head_dom"/>
</dbReference>
<feature type="domain" description="Trimeric autotransporter adhesin YadA-like stalk" evidence="4">
    <location>
        <begin position="1520"/>
        <end position="1555"/>
    </location>
</feature>
<feature type="domain" description="Trimeric autotransporter adhesin YadA-like stalk" evidence="4">
    <location>
        <begin position="2315"/>
        <end position="2355"/>
    </location>
</feature>
<feature type="domain" description="Trimeric autotransporter adhesin YadA-like head" evidence="3">
    <location>
        <begin position="1934"/>
        <end position="1960"/>
    </location>
</feature>
<feature type="domain" description="Trimeric autotransporter adhesin YadA-like stalk" evidence="4">
    <location>
        <begin position="2014"/>
        <end position="2049"/>
    </location>
</feature>
<dbReference type="SUPFAM" id="SSF101967">
    <property type="entry name" value="Adhesin YadA, collagen-binding domain"/>
    <property type="match status" value="23"/>
</dbReference>
<evidence type="ECO:0000256" key="2">
    <source>
        <dbReference type="ARBA" id="ARBA00022927"/>
    </source>
</evidence>
<feature type="domain" description="Trimeric autotransporter adhesin YadA-like stalk" evidence="4">
    <location>
        <begin position="2719"/>
        <end position="2761"/>
    </location>
</feature>
<dbReference type="InterPro" id="IPR011049">
    <property type="entry name" value="Serralysin-like_metalloprot_C"/>
</dbReference>
<feature type="domain" description="Trimeric autotransporter adhesin YadA-like head" evidence="3">
    <location>
        <begin position="1193"/>
        <end position="1219"/>
    </location>
</feature>
<keyword evidence="1" id="KW-0813">Transport</keyword>
<evidence type="ECO:0000313" key="5">
    <source>
        <dbReference type="EMBL" id="RJF90250.1"/>
    </source>
</evidence>
<dbReference type="SUPFAM" id="SSF54523">
    <property type="entry name" value="Pili subunits"/>
    <property type="match status" value="1"/>
</dbReference>
<evidence type="ECO:0000256" key="1">
    <source>
        <dbReference type="ARBA" id="ARBA00022448"/>
    </source>
</evidence>
<feature type="domain" description="Trimeric autotransporter adhesin YadA-like head" evidence="3">
    <location>
        <begin position="2211"/>
        <end position="2237"/>
    </location>
</feature>
<dbReference type="InterPro" id="IPR018247">
    <property type="entry name" value="EF_Hand_1_Ca_BS"/>
</dbReference>
<feature type="domain" description="Trimeric autotransporter adhesin YadA-like stalk" evidence="4">
    <location>
        <begin position="2136"/>
        <end position="2164"/>
    </location>
</feature>
<feature type="domain" description="Trimeric autotransporter adhesin YadA-like stalk" evidence="4">
    <location>
        <begin position="2846"/>
        <end position="2886"/>
    </location>
</feature>
<organism evidence="5 6">
    <name type="scientific">Sphingomonas cavernae</name>
    <dbReference type="NCBI Taxonomy" id="2320861"/>
    <lineage>
        <taxon>Bacteria</taxon>
        <taxon>Pseudomonadati</taxon>
        <taxon>Pseudomonadota</taxon>
        <taxon>Alphaproteobacteria</taxon>
        <taxon>Sphingomonadales</taxon>
        <taxon>Sphingomonadaceae</taxon>
        <taxon>Sphingomonas</taxon>
    </lineage>
</organism>
<protein>
    <recommendedName>
        <fullName evidence="7">Head domain of trimeric autotransporter adhesin</fullName>
    </recommendedName>
</protein>
<dbReference type="Pfam" id="PF05658">
    <property type="entry name" value="YadA_head"/>
    <property type="match status" value="17"/>
</dbReference>
<dbReference type="Pfam" id="PF05662">
    <property type="entry name" value="YadA_stalk"/>
    <property type="match status" value="23"/>
</dbReference>
<feature type="domain" description="Trimeric autotransporter adhesin YadA-like stalk" evidence="4">
    <location>
        <begin position="1767"/>
        <end position="1802"/>
    </location>
</feature>
<dbReference type="PROSITE" id="PS00018">
    <property type="entry name" value="EF_HAND_1"/>
    <property type="match status" value="1"/>
</dbReference>
<sequence length="3275" mass="312961">MLTENAIAGTTRARGCGFAGNWLLGAAAGKSARRRLMAILRMSSLVLGMKRRRLGIGSLGFGGGVPVGASDEIATSPFALPATMTALAVVMGSAVLPDMAIANSVTLTEVCNGTYGTSTIGRDATGSVTLTEAVDGSGTYALVAGCGADGHNQLAPTVIGPLADVTGEAGTAVGFLAQAGKWATSTGLSANASGTGSVALGFGTIANNTNSVAIGGVAAASGALTVANSITASGAGAVAIGSNTTKGAQATGSDAIAIGGQSQASSDWAVAIGSGAVASGSTAVAIGDDAKATAIQATAMGSAALASGQSATALGVSAQATGLRSTALGVAASTAGDRGIAVGSSANASAADAVAMGTAAQASKGGAIAIGLNAASSGTNAIAIGKGAKATGSVALGADASAGNGGTALGDEAVATLAGGVALGKGSVEGATVASTGATIAGKAYTYAAGTSASSVSIGTAGAERQLQNVAAGRVSATSTDAINGSQLFATNQAIDAVSTVANKGFNVTTAKTGTGTVSGTSVANVAPGATQTVTAGNNIALVQSGSGLTIGTNPDLVATSLTTGNTKMDTNGVVITGGPSMTTAGVDAGSKVITNVATGVAGTDAVNVDQLTNTVATNKTKYYSVNDGGTKGGNYDNDGATGSKALAAGVGTVASGASAIALGDTATASKDGAIAIGKNSVSSGTNAIAIGKGAKATGSVALGADASAGNGGTALGDEAVATLAGGVALGKGSVEGATVASTGATIAGKAYTYAAGTSASSVSIGTAGAERQLQNVAAGRVSATSTDAINGSQLFATNQAIDAVSTVANKGFNVTTAKTGTGTVSGTSVANVAPGATQTVTAGNNIALVQNGTDLTIGTNPDLVATSLTTGNTKMDTNGVVITGGPSMTTAGVDAGSKVITNVATGVAGTDAVNVDQLTNTVATNKTKYYSVNSTGGGNEANDGATGTDAIASGKDALASASNSVALGAGANASVANSIALGSGATTAAAVGTAGATIAGTAYSFAGTAPTGTVSVGAVGAERTITNVAAGQVTAASTDAINGSQLFATNQAIDKVATTAGKGWNVSANGGTADNITPGEQVDFAALDANTSVTYDAATNKMVVGVVQAPNFTSVTTGNTKMDTNGVVITGGPSMTTAGVDAGSKVITNVATGVAGTDAVNVDQLTNTVATNKTKYYSVNSTGGGNEANDGATGTDAIASGKDALASASNSVALGAGANASVANSIALGSGATTAAAVGTAGATIAGTAYSFAGTAPTGTVSVGAVGAERTITNVAAGQVTAASTDAINGSQLFATNQAIDKVATTAGKGWNVSANGGTADNITPGEQVDFAALDANTSVTYDAATNKMVVGVVQAPNFTSVTTGNTKMDTNGVVITGGPSMTTAGVDAGSKVITNVATGVAGTDAVNVDQLTNTVATNKTKYYSVNSTGGGNEANDGATGTDAIASGKDALASASNSVALGAGANASVANSIALGSGATTAAAVGTAGATIAGTAYSFAGTAPTGTVSVGAVGAERTITNVAAGQVTAASTDAINGSQLFATNQAIDKVATTAGKGWNVSANGGTADNITPGEQVDFAALDANTSVTYDAATNKMVVGVVQAPNFTSVTTGNTKMDTNGVVITGGPSMTTAGVDAGSKVITNVATGVAGTDAVNVDQLTNTVATNKTKYYSVNSTGGGNEANDGATGTDAIASGKDALASASNSVALGAGANASVANSIALGSGATTAAAVGTAGATIAGTAYSFAGTAPTGTVSVGAVGAERTITNVAAGQVTAASTDAINGSQLFATNQAIDKVATTAGKGWNVSANGGTADNITPGEQVDFAALDANTSVTYDAATNKMVVGVVQAPNFTSVTTGNTKMDTNGVVITGGPSMTTAGVDAGSKVITNVATGVAGTDAVNVDQLTNTVATNKTKYYSVNSTGGGNEANDGATGTDAIASGKDALASASNSVALGAGANASVANSIALGSGATTAAAVGTAGATIAGTAYSFAGTAPTGTVSVGAVGAERTITNVAAGQVTAASTDAINGSQLFATNQAIDKVATTAGKGWNVSANGGTADNITPGEQVDFAALDANTSVTYDAATNKMVVGVVQAPNFTSVTTGNTKMDTNGVVITGGPSMTTAGVDAGSKVITNVATGVAGTDAVNVDQLTNTVATNKTKYYSVNDGGTKGGNYDNDGATGSKALAAGVGTVASGASAIALGDTATASKDGAIAIGKNSVSSGTNAIAIGKGAKATGSVALGADASAGNGGTALGDEAVATLAGGVALGKGSVEGATVASTGATIAGKAYTYAAGTSASSVSIGSAGNERQLQNVASGQMTATSTDAVNGSQLFATNQAIDAVSTVANKGFNVTTATTGTGTVSGTSVANVAPGATQTVTAGNNIALVQNGTDLTIGTNPDLVSTSLTTGNTKMDTNGVVITGGPSMTTAGVDAGSKVITNVATGVAGTDAVNVDQLTKVAQVADNAVQYDDATKTTVTLNPAGAASKITNLAAGDVSAGSTDAVNGSQLFATNTAVTQLGDAITNVAGDTSSTYTDANGMGIRYARTNEAGLAKSDAFAQGPGSTALGYEATAAAADSVAVGKGTKANNVGDVALGSGSTTSVAVGTTDVTIAGTTYAFAGTTPTSTVSVGAVGVERTITNVAAGRLTGTSTDAVNGSQLFATNQAVESVTKASGNTSQIAVKYDWDDKNGDGVVDPGEVNYNSVTMEGAGGTKITNVAPGTVDAASKDAINGSQLYGVSQSVANHLGGGSTVNPDGSVTGPTYVVQGGSYGTVYDAVSAIDKSITNVAGDVTNLTNNFNNGTIGLVQQTGGAPGSGQITVGKDTGGTSVNLAGTDGNRVLTGVAEGAVNATSKDAVNGSQLNATNTQVTQNTTDIANLDNRVTNVEGDVTNLTNNLQKGSIGLVQQTGGTSGGQITVAKDTGGTSVSFAGSDGDRVLSGVAAGIADTDAVNLGQLKQVAATAGKNKYFSTNSTGGGNENNDGATGADAVAIGKDAVASVANGYAAGSGAKATANAGDVALGAGSATATVVGTSGATINDKAYSFAGANPTSTVSVGDVGSERTVTNVAAGRVSTTSTDAVNGSQLFATNQAIDVVADDLESLESMAVTYDNSTRSSVTFNRGGKALAVSNIADGAVNATSKDAVNGSQLHAVQQGAKNYTDTQVANLRNDLTNQFSNVTSRLDGLDRDVRQLRRSANGGIATAIAMGSIPQAVNPGKGLFGIGTGYRNGEFGVALGFSGRFEDDRTTIKASLGYDSYEVSLGAGIGVEF</sequence>
<dbReference type="GO" id="GO:0019867">
    <property type="term" value="C:outer membrane"/>
    <property type="evidence" value="ECO:0007669"/>
    <property type="project" value="InterPro"/>
</dbReference>
<feature type="domain" description="Trimeric autotransporter adhesin YadA-like stalk" evidence="4">
    <location>
        <begin position="2944"/>
        <end position="2981"/>
    </location>
</feature>
<feature type="domain" description="Trimeric autotransporter adhesin YadA-like stalk" evidence="4">
    <location>
        <begin position="1148"/>
        <end position="1182"/>
    </location>
</feature>
<feature type="domain" description="Trimeric autotransporter adhesin YadA-like head" evidence="3">
    <location>
        <begin position="250"/>
        <end position="276"/>
    </location>
</feature>
<dbReference type="Gene3D" id="1.20.5.2280">
    <property type="match status" value="1"/>
</dbReference>
<dbReference type="InterPro" id="IPR045584">
    <property type="entry name" value="Pilin-like"/>
</dbReference>
<evidence type="ECO:0000259" key="4">
    <source>
        <dbReference type="Pfam" id="PF05662"/>
    </source>
</evidence>
<dbReference type="GO" id="GO:0015031">
    <property type="term" value="P:protein transport"/>
    <property type="evidence" value="ECO:0007669"/>
    <property type="project" value="UniProtKB-KW"/>
</dbReference>
<feature type="domain" description="Trimeric autotransporter adhesin YadA-like stalk" evidence="4">
    <location>
        <begin position="466"/>
        <end position="506"/>
    </location>
</feature>